<gene>
    <name evidence="2" type="ORF">Triagg1_3718</name>
</gene>
<evidence type="ECO:0000256" key="1">
    <source>
        <dbReference type="SAM" id="MobiDB-lite"/>
    </source>
</evidence>
<evidence type="ECO:0000313" key="3">
    <source>
        <dbReference type="Proteomes" id="UP001273209"/>
    </source>
</evidence>
<accession>A0AAE1M6M2</accession>
<dbReference type="RefSeq" id="XP_062757221.1">
    <property type="nucleotide sequence ID" value="XM_062898041.1"/>
</dbReference>
<dbReference type="AlphaFoldDB" id="A0AAE1M6M2"/>
<sequence length="88" mass="9354">MLRSAKNSTERGKGTNDKTRPPESRCGKQGSAASVRASLENPGPDRLFRSVLIRSQNGEIEAPGGEIERNPTLPSTLQSDGPKDVGPP</sequence>
<comment type="caution">
    <text evidence="2">The sequence shown here is derived from an EMBL/GenBank/DDBJ whole genome shotgun (WGS) entry which is preliminary data.</text>
</comment>
<dbReference type="EMBL" id="JAWRVG010000011">
    <property type="protein sequence ID" value="KAK4077386.1"/>
    <property type="molecule type" value="Genomic_DNA"/>
</dbReference>
<feature type="region of interest" description="Disordered" evidence="1">
    <location>
        <begin position="1"/>
        <end position="88"/>
    </location>
</feature>
<protein>
    <submittedName>
        <fullName evidence="2">Uncharacterized protein</fullName>
    </submittedName>
</protein>
<proteinExistence type="predicted"/>
<feature type="compositionally biased region" description="Basic and acidic residues" evidence="1">
    <location>
        <begin position="8"/>
        <end position="26"/>
    </location>
</feature>
<organism evidence="2 3">
    <name type="scientific">Trichoderma aggressivum f. europaeum</name>
    <dbReference type="NCBI Taxonomy" id="173218"/>
    <lineage>
        <taxon>Eukaryota</taxon>
        <taxon>Fungi</taxon>
        <taxon>Dikarya</taxon>
        <taxon>Ascomycota</taxon>
        <taxon>Pezizomycotina</taxon>
        <taxon>Sordariomycetes</taxon>
        <taxon>Hypocreomycetidae</taxon>
        <taxon>Hypocreales</taxon>
        <taxon>Hypocreaceae</taxon>
        <taxon>Trichoderma</taxon>
    </lineage>
</organism>
<dbReference type="GeneID" id="87917946"/>
<keyword evidence="3" id="KW-1185">Reference proteome</keyword>
<dbReference type="Proteomes" id="UP001273209">
    <property type="component" value="Unassembled WGS sequence"/>
</dbReference>
<name>A0AAE1M6M2_9HYPO</name>
<evidence type="ECO:0000313" key="2">
    <source>
        <dbReference type="EMBL" id="KAK4077386.1"/>
    </source>
</evidence>
<reference evidence="2" key="1">
    <citation type="submission" date="2023-11" db="EMBL/GenBank/DDBJ databases">
        <title>The genome sequences of three competitors of mushroom-forming fungi.</title>
        <authorList>
            <person name="Beijen E."/>
            <person name="Ohm R.A."/>
        </authorList>
    </citation>
    <scope>NUCLEOTIDE SEQUENCE</scope>
    <source>
        <strain evidence="2">CBS 100526</strain>
    </source>
</reference>